<evidence type="ECO:0000259" key="6">
    <source>
        <dbReference type="Pfam" id="PF02656"/>
    </source>
</evidence>
<comment type="subcellular location">
    <subcellularLocation>
        <location evidence="1">Endomembrane system</location>
        <topology evidence="1">Multi-pass membrane protein</topology>
    </subcellularLocation>
</comment>
<dbReference type="PANTHER" id="PTHR46140">
    <property type="entry name" value="VACUOLAR TRANSPORTER CHAPERONE 1-RELATED"/>
    <property type="match status" value="1"/>
</dbReference>
<evidence type="ECO:0000313" key="7">
    <source>
        <dbReference type="EMBL" id="KAA8498211.1"/>
    </source>
</evidence>
<gene>
    <name evidence="7" type="ORF">FVE85_5796</name>
</gene>
<name>A0A5J4Z2W5_PORPP</name>
<comment type="caution">
    <text evidence="7">The sequence shown here is derived from an EMBL/GenBank/DDBJ whole genome shotgun (WGS) entry which is preliminary data.</text>
</comment>
<feature type="transmembrane region" description="Helical" evidence="5">
    <location>
        <begin position="150"/>
        <end position="170"/>
    </location>
</feature>
<evidence type="ECO:0000256" key="4">
    <source>
        <dbReference type="ARBA" id="ARBA00023136"/>
    </source>
</evidence>
<keyword evidence="3 5" id="KW-1133">Transmembrane helix</keyword>
<feature type="transmembrane region" description="Helical" evidence="5">
    <location>
        <begin position="80"/>
        <end position="101"/>
    </location>
</feature>
<dbReference type="InterPro" id="IPR003807">
    <property type="entry name" value="DUF202"/>
</dbReference>
<reference evidence="8" key="1">
    <citation type="journal article" date="2019" name="Nat. Commun.">
        <title>Expansion of phycobilisome linker gene families in mesophilic red algae.</title>
        <authorList>
            <person name="Lee J."/>
            <person name="Kim D."/>
            <person name="Bhattacharya D."/>
            <person name="Yoon H.S."/>
        </authorList>
    </citation>
    <scope>NUCLEOTIDE SEQUENCE [LARGE SCALE GENOMIC DNA]</scope>
    <source>
        <strain evidence="8">CCMP 1328</strain>
    </source>
</reference>
<accession>A0A5J4Z2W5</accession>
<evidence type="ECO:0000256" key="2">
    <source>
        <dbReference type="ARBA" id="ARBA00022692"/>
    </source>
</evidence>
<dbReference type="GO" id="GO:0012505">
    <property type="term" value="C:endomembrane system"/>
    <property type="evidence" value="ECO:0007669"/>
    <property type="project" value="UniProtKB-SubCell"/>
</dbReference>
<dbReference type="Proteomes" id="UP000324585">
    <property type="component" value="Unassembled WGS sequence"/>
</dbReference>
<dbReference type="EMBL" id="VRMN01000001">
    <property type="protein sequence ID" value="KAA8498211.1"/>
    <property type="molecule type" value="Genomic_DNA"/>
</dbReference>
<dbReference type="Pfam" id="PF02656">
    <property type="entry name" value="DUF202"/>
    <property type="match status" value="1"/>
</dbReference>
<evidence type="ECO:0000256" key="5">
    <source>
        <dbReference type="SAM" id="Phobius"/>
    </source>
</evidence>
<protein>
    <recommendedName>
        <fullName evidence="6">DUF202 domain-containing protein</fullName>
    </recommendedName>
</protein>
<organism evidence="7 8">
    <name type="scientific">Porphyridium purpureum</name>
    <name type="common">Red alga</name>
    <name type="synonym">Porphyridium cruentum</name>
    <dbReference type="NCBI Taxonomy" id="35688"/>
    <lineage>
        <taxon>Eukaryota</taxon>
        <taxon>Rhodophyta</taxon>
        <taxon>Bangiophyceae</taxon>
        <taxon>Porphyridiales</taxon>
        <taxon>Porphyridiaceae</taxon>
        <taxon>Porphyridium</taxon>
    </lineage>
</organism>
<keyword evidence="4 5" id="KW-0472">Membrane</keyword>
<dbReference type="AlphaFoldDB" id="A0A5J4Z2W5"/>
<dbReference type="PANTHER" id="PTHR46140:SF1">
    <property type="entry name" value="VACUOLAR TRANSPORTER CHAPERONE COMPLEX SUBUNIT 4-RELATED"/>
    <property type="match status" value="1"/>
</dbReference>
<keyword evidence="2 5" id="KW-0812">Transmembrane</keyword>
<feature type="transmembrane region" description="Helical" evidence="5">
    <location>
        <begin position="107"/>
        <end position="129"/>
    </location>
</feature>
<evidence type="ECO:0000256" key="3">
    <source>
        <dbReference type="ARBA" id="ARBA00022989"/>
    </source>
</evidence>
<keyword evidence="8" id="KW-1185">Reference proteome</keyword>
<dbReference type="InterPro" id="IPR051572">
    <property type="entry name" value="VTC_Complex_Subunit"/>
</dbReference>
<feature type="domain" description="DUF202" evidence="6">
    <location>
        <begin position="72"/>
        <end position="134"/>
    </location>
</feature>
<evidence type="ECO:0000256" key="1">
    <source>
        <dbReference type="ARBA" id="ARBA00004127"/>
    </source>
</evidence>
<sequence>MIGIFARAHLLKGSSSLEMESVTPAQEDRAQTKKSAKKKKEKKDKVVAVAFSEEDPLLGGDNTTPADATMKNAMASERTYMKWVWTALRLGALGTFILSVFSRQEELLLIIAIWVVALAFMGLGLWQYYSRRHAMLVGLDREAWDDGGRAIYLLVFACTVVFACVFVVLLRNSGPEDHEQDVAGAASMLPSVSP</sequence>
<evidence type="ECO:0000313" key="8">
    <source>
        <dbReference type="Proteomes" id="UP000324585"/>
    </source>
</evidence>
<proteinExistence type="predicted"/>